<reference evidence="1" key="1">
    <citation type="submission" date="2021-02" db="EMBL/GenBank/DDBJ databases">
        <authorList>
            <consortium name="DOE Joint Genome Institute"/>
            <person name="Ahrendt S."/>
            <person name="Looney B.P."/>
            <person name="Miyauchi S."/>
            <person name="Morin E."/>
            <person name="Drula E."/>
            <person name="Courty P.E."/>
            <person name="Chicoki N."/>
            <person name="Fauchery L."/>
            <person name="Kohler A."/>
            <person name="Kuo A."/>
            <person name="Labutti K."/>
            <person name="Pangilinan J."/>
            <person name="Lipzen A."/>
            <person name="Riley R."/>
            <person name="Andreopoulos W."/>
            <person name="He G."/>
            <person name="Johnson J."/>
            <person name="Barry K.W."/>
            <person name="Grigoriev I.V."/>
            <person name="Nagy L."/>
            <person name="Hibbett D."/>
            <person name="Henrissat B."/>
            <person name="Matheny P.B."/>
            <person name="Labbe J."/>
            <person name="Martin F."/>
        </authorList>
    </citation>
    <scope>NUCLEOTIDE SEQUENCE</scope>
    <source>
        <strain evidence="1">FP105234-sp</strain>
    </source>
</reference>
<evidence type="ECO:0000313" key="2">
    <source>
        <dbReference type="Proteomes" id="UP000814033"/>
    </source>
</evidence>
<dbReference type="EMBL" id="MU275953">
    <property type="protein sequence ID" value="KAI0045369.1"/>
    <property type="molecule type" value="Genomic_DNA"/>
</dbReference>
<comment type="caution">
    <text evidence="1">The sequence shown here is derived from an EMBL/GenBank/DDBJ whole genome shotgun (WGS) entry which is preliminary data.</text>
</comment>
<name>A0ACB8RMA3_9AGAM</name>
<evidence type="ECO:0000313" key="1">
    <source>
        <dbReference type="EMBL" id="KAI0045369.1"/>
    </source>
</evidence>
<accession>A0ACB8RMA3</accession>
<reference evidence="1" key="2">
    <citation type="journal article" date="2022" name="New Phytol.">
        <title>Evolutionary transition to the ectomycorrhizal habit in the genomes of a hyperdiverse lineage of mushroom-forming fungi.</title>
        <authorList>
            <person name="Looney B."/>
            <person name="Miyauchi S."/>
            <person name="Morin E."/>
            <person name="Drula E."/>
            <person name="Courty P.E."/>
            <person name="Kohler A."/>
            <person name="Kuo A."/>
            <person name="LaButti K."/>
            <person name="Pangilinan J."/>
            <person name="Lipzen A."/>
            <person name="Riley R."/>
            <person name="Andreopoulos W."/>
            <person name="He G."/>
            <person name="Johnson J."/>
            <person name="Nolan M."/>
            <person name="Tritt A."/>
            <person name="Barry K.W."/>
            <person name="Grigoriev I.V."/>
            <person name="Nagy L.G."/>
            <person name="Hibbett D."/>
            <person name="Henrissat B."/>
            <person name="Matheny P.B."/>
            <person name="Labbe J."/>
            <person name="Martin F.M."/>
        </authorList>
    </citation>
    <scope>NUCLEOTIDE SEQUENCE</scope>
    <source>
        <strain evidence="1">FP105234-sp</strain>
    </source>
</reference>
<keyword evidence="2" id="KW-1185">Reference proteome</keyword>
<protein>
    <submittedName>
        <fullName evidence="1">Oligomeric complex COG6</fullName>
    </submittedName>
</protein>
<organism evidence="1 2">
    <name type="scientific">Auriscalpium vulgare</name>
    <dbReference type="NCBI Taxonomy" id="40419"/>
    <lineage>
        <taxon>Eukaryota</taxon>
        <taxon>Fungi</taxon>
        <taxon>Dikarya</taxon>
        <taxon>Basidiomycota</taxon>
        <taxon>Agaricomycotina</taxon>
        <taxon>Agaricomycetes</taxon>
        <taxon>Russulales</taxon>
        <taxon>Auriscalpiaceae</taxon>
        <taxon>Auriscalpium</taxon>
    </lineage>
</organism>
<proteinExistence type="predicted"/>
<dbReference type="Proteomes" id="UP000814033">
    <property type="component" value="Unassembled WGS sequence"/>
</dbReference>
<sequence>MLSTSTSQSLPDIVRRSASPATVARNPVSLRLYKVLGATFDDDATKEALMTLSELYSSPIHVAPTVTELRKDGEEDAEPEPADGLGDVLSFLEGPPPGDTAAKARKHLRRDIEGKLAEGSQKFLKAFGEVDQKLEALQGHISVMRLQCDQAQSQLQSTNEACKSLLDRAESLREERQDVNRRQSIVTLFLARFTLSEDETQAITSPDTPIGSKFFAAMDKTEKIRDDCRVLMAGEGKSSQAGLDIMSSTSATLDRGYDKLFRYCVHEFRQMGRDSALEVGSTMREAVRRLRLRPALLAEALSTLSQTRQATIVASFLSALTNPATAGTRPIELHAHDALRYIGDMLAWVHQAIAAEHEFLEGLFGVADGGRMVGAVREFGSGKARSEEQEWMTELMDGAVKGLCAPLKNRVLQTVRAQENSIIAYNLANLLQFYTLTMMRTIGDQALLSTTLKDMTSASYQVFFDAIEAQGRALLRLALDPSDQSLTPPAALLTHAQALRSILALHTAEPSDAPEGEDAMTARVLDVMVDPAVEMCVTAAEEKEERERRRGRVWDRKVFVLNCLTYLVSVLEAYAFTGTKREMLDGVIEGRVQELTEEHFDDILKDTGLKDAIFALDTKPPSEPLALLPATQPPALQAALHTFSTWLSSLEAVHSPRLARLSLPALHARVHHAALRRLGRAYERLCAAVRRTENRYEAAATLLGGERPFGSVSVLWQIFGMEEEDGEQ</sequence>
<gene>
    <name evidence="1" type="ORF">FA95DRAFT_1543714</name>
</gene>